<dbReference type="Pfam" id="PF21924">
    <property type="entry name" value="XRCC4_CC"/>
    <property type="match status" value="1"/>
</dbReference>
<feature type="compositionally biased region" description="Acidic residues" evidence="2">
    <location>
        <begin position="253"/>
        <end position="284"/>
    </location>
</feature>
<dbReference type="PANTHER" id="PTHR42067">
    <property type="entry name" value="YALI0C15378P"/>
    <property type="match status" value="1"/>
</dbReference>
<feature type="domain" description="XRCC4 coiled-coil" evidence="3">
    <location>
        <begin position="146"/>
        <end position="205"/>
    </location>
</feature>
<evidence type="ECO:0000259" key="3">
    <source>
        <dbReference type="Pfam" id="PF21924"/>
    </source>
</evidence>
<dbReference type="Gene3D" id="1.20.5.370">
    <property type="match status" value="1"/>
</dbReference>
<gene>
    <name evidence="4" type="ORF">M409DRAFT_24579</name>
</gene>
<keyword evidence="1" id="KW-0175">Coiled coil</keyword>
<feature type="compositionally biased region" description="Polar residues" evidence="2">
    <location>
        <begin position="308"/>
        <end position="321"/>
    </location>
</feature>
<name>A0A6A6CDM0_ZASCE</name>
<keyword evidence="5" id="KW-1185">Reference proteome</keyword>
<feature type="region of interest" description="Disordered" evidence="2">
    <location>
        <begin position="220"/>
        <end position="364"/>
    </location>
</feature>
<organism evidence="4 5">
    <name type="scientific">Zasmidium cellare ATCC 36951</name>
    <dbReference type="NCBI Taxonomy" id="1080233"/>
    <lineage>
        <taxon>Eukaryota</taxon>
        <taxon>Fungi</taxon>
        <taxon>Dikarya</taxon>
        <taxon>Ascomycota</taxon>
        <taxon>Pezizomycotina</taxon>
        <taxon>Dothideomycetes</taxon>
        <taxon>Dothideomycetidae</taxon>
        <taxon>Mycosphaerellales</taxon>
        <taxon>Mycosphaerellaceae</taxon>
        <taxon>Zasmidium</taxon>
    </lineage>
</organism>
<feature type="compositionally biased region" description="Acidic residues" evidence="2">
    <location>
        <begin position="293"/>
        <end position="303"/>
    </location>
</feature>
<dbReference type="SUPFAM" id="SSF58022">
    <property type="entry name" value="XRCC4, C-terminal oligomerization domain"/>
    <property type="match status" value="1"/>
</dbReference>
<accession>A0A6A6CDM0</accession>
<dbReference type="PANTHER" id="PTHR42067:SF1">
    <property type="entry name" value="MITOTIC APPARATUS PROTEIN P62"/>
    <property type="match status" value="1"/>
</dbReference>
<evidence type="ECO:0000313" key="5">
    <source>
        <dbReference type="Proteomes" id="UP000799537"/>
    </source>
</evidence>
<evidence type="ECO:0000313" key="4">
    <source>
        <dbReference type="EMBL" id="KAF2165195.1"/>
    </source>
</evidence>
<dbReference type="Proteomes" id="UP000799537">
    <property type="component" value="Unassembled WGS sequence"/>
</dbReference>
<evidence type="ECO:0000256" key="1">
    <source>
        <dbReference type="SAM" id="Coils"/>
    </source>
</evidence>
<protein>
    <recommendedName>
        <fullName evidence="3">XRCC4 coiled-coil domain-containing protein</fullName>
    </recommendedName>
</protein>
<dbReference type="AlphaFoldDB" id="A0A6A6CDM0"/>
<dbReference type="GeneID" id="54560570"/>
<dbReference type="RefSeq" id="XP_033666084.1">
    <property type="nucleotide sequence ID" value="XM_033807298.1"/>
</dbReference>
<sequence>MAATQHVLRLKRTDAKSEHLLVNVTRDGSNLLDLKLIATDQDHIYHGSVKESGVKSLQATNFTGDLEQWKTTLSFALLRSPPDGPRPDFLQGVETVSSISGTTATITLRKNIDGITQRLGTVKLNQDDEKEEIHVFDWVDNAVASADDLRAQLERLQESAASQQEQLSKLTKDLDDLVKAKKEHEDDMLTKFAALLNSKKLKIRDQQRLLNGAQIDASAAEEVGKARRSGGGTCRRAGTSRAGKRKANGSVEPVEERDDEKDDGDMNDEDDAQTVATEDGDEENERIRQQTPETDEATEDEEVESSRPDQTNHAANSSQKQGGKPIETMDVDTSLPQRSKGGLPQQQPAAANTEDDDDETDDEL</sequence>
<feature type="compositionally biased region" description="Acidic residues" evidence="2">
    <location>
        <begin position="353"/>
        <end position="364"/>
    </location>
</feature>
<reference evidence="4" key="1">
    <citation type="journal article" date="2020" name="Stud. Mycol.">
        <title>101 Dothideomycetes genomes: a test case for predicting lifestyles and emergence of pathogens.</title>
        <authorList>
            <person name="Haridas S."/>
            <person name="Albert R."/>
            <person name="Binder M."/>
            <person name="Bloem J."/>
            <person name="Labutti K."/>
            <person name="Salamov A."/>
            <person name="Andreopoulos B."/>
            <person name="Baker S."/>
            <person name="Barry K."/>
            <person name="Bills G."/>
            <person name="Bluhm B."/>
            <person name="Cannon C."/>
            <person name="Castanera R."/>
            <person name="Culley D."/>
            <person name="Daum C."/>
            <person name="Ezra D."/>
            <person name="Gonzalez J."/>
            <person name="Henrissat B."/>
            <person name="Kuo A."/>
            <person name="Liang C."/>
            <person name="Lipzen A."/>
            <person name="Lutzoni F."/>
            <person name="Magnuson J."/>
            <person name="Mondo S."/>
            <person name="Nolan M."/>
            <person name="Ohm R."/>
            <person name="Pangilinan J."/>
            <person name="Park H.-J."/>
            <person name="Ramirez L."/>
            <person name="Alfaro M."/>
            <person name="Sun H."/>
            <person name="Tritt A."/>
            <person name="Yoshinaga Y."/>
            <person name="Zwiers L.-H."/>
            <person name="Turgeon B."/>
            <person name="Goodwin S."/>
            <person name="Spatafora J."/>
            <person name="Crous P."/>
            <person name="Grigoriev I."/>
        </authorList>
    </citation>
    <scope>NUCLEOTIDE SEQUENCE</scope>
    <source>
        <strain evidence="4">ATCC 36951</strain>
    </source>
</reference>
<dbReference type="EMBL" id="ML993601">
    <property type="protein sequence ID" value="KAF2165195.1"/>
    <property type="molecule type" value="Genomic_DNA"/>
</dbReference>
<dbReference type="InterPro" id="IPR014751">
    <property type="entry name" value="XRCC4-like_C"/>
</dbReference>
<dbReference type="InterPro" id="IPR053962">
    <property type="entry name" value="XRCC4_CC"/>
</dbReference>
<dbReference type="OrthoDB" id="8064436at2759"/>
<evidence type="ECO:0000256" key="2">
    <source>
        <dbReference type="SAM" id="MobiDB-lite"/>
    </source>
</evidence>
<feature type="coiled-coil region" evidence="1">
    <location>
        <begin position="139"/>
        <end position="187"/>
    </location>
</feature>
<proteinExistence type="predicted"/>